<proteinExistence type="inferred from homology"/>
<evidence type="ECO:0000256" key="8">
    <source>
        <dbReference type="RuleBase" id="RU366065"/>
    </source>
</evidence>
<evidence type="ECO:0000256" key="6">
    <source>
        <dbReference type="ARBA" id="ARBA00038167"/>
    </source>
</evidence>
<dbReference type="InterPro" id="IPR007233">
    <property type="entry name" value="TRAPPC"/>
</dbReference>
<evidence type="ECO:0000256" key="3">
    <source>
        <dbReference type="ARBA" id="ARBA00022824"/>
    </source>
</evidence>
<dbReference type="SUPFAM" id="SSF64356">
    <property type="entry name" value="SNARE-like"/>
    <property type="match status" value="1"/>
</dbReference>
<dbReference type="SMART" id="SM01399">
    <property type="entry name" value="Sybindin"/>
    <property type="match status" value="1"/>
</dbReference>
<evidence type="ECO:0000256" key="4">
    <source>
        <dbReference type="ARBA" id="ARBA00022892"/>
    </source>
</evidence>
<name>A0A8C4RBF0_EPTBU</name>
<dbReference type="GO" id="GO:0005794">
    <property type="term" value="C:Golgi apparatus"/>
    <property type="evidence" value="ECO:0007669"/>
    <property type="project" value="UniProtKB-SubCell"/>
</dbReference>
<dbReference type="PANTHER" id="PTHR23249">
    <property type="entry name" value="TRAFFICKING PROTEIN PARTICLE COMPLEX SUBUNIT"/>
    <property type="match status" value="1"/>
</dbReference>
<accession>A0A8C4RBF0</accession>
<dbReference type="InterPro" id="IPR011012">
    <property type="entry name" value="Longin-like_dom_sf"/>
</dbReference>
<dbReference type="CDD" id="cd14855">
    <property type="entry name" value="TRAPPC1_MUM2"/>
    <property type="match status" value="1"/>
</dbReference>
<keyword evidence="10" id="KW-1185">Reference proteome</keyword>
<keyword evidence="5 8" id="KW-0333">Golgi apparatus</keyword>
<dbReference type="GeneTree" id="ENSGT00940000153761"/>
<dbReference type="GO" id="GO:0030008">
    <property type="term" value="C:TRAPP complex"/>
    <property type="evidence" value="ECO:0007669"/>
    <property type="project" value="UniProtKB-UniRule"/>
</dbReference>
<sequence length="145" mass="16831">MTVYNLYVFDRHGTCLYYGEWNRKNTTGISLKGEFKLMYGMLFSLKSFIKKLSPTDVKEGFLSYQTSKYKLHYYETPTGIKIVMNTDIAVGNVRDVLQRAYSTIYVDFVVRNPLCSLDEPIQSELFKQKIDAFVRGLPFFSARVT</sequence>
<protein>
    <recommendedName>
        <fullName evidence="8">Trafficking protein particle complex subunit</fullName>
    </recommendedName>
</protein>
<keyword evidence="2 8" id="KW-0813">Transport</keyword>
<dbReference type="OMA" id="GKLMYGM"/>
<dbReference type="Pfam" id="PF04099">
    <property type="entry name" value="Sybindin"/>
    <property type="match status" value="1"/>
</dbReference>
<comment type="subcellular location">
    <subcellularLocation>
        <location evidence="8">Endoplasmic reticulum</location>
    </subcellularLocation>
    <subcellularLocation>
        <location evidence="8">Golgi apparatus</location>
        <location evidence="8">cis-Golgi network</location>
    </subcellularLocation>
</comment>
<comment type="similarity">
    <text evidence="6">Belongs to the TRAPP small subunits family. BET5 subfamily.</text>
</comment>
<dbReference type="PANTHER" id="PTHR23249:SF16">
    <property type="entry name" value="TRAFFICKING PROTEIN PARTICLE COMPLEX SUBUNIT 1"/>
    <property type="match status" value="1"/>
</dbReference>
<evidence type="ECO:0000313" key="9">
    <source>
        <dbReference type="Ensembl" id="ENSEBUP00000026912.1"/>
    </source>
</evidence>
<dbReference type="FunFam" id="3.30.450.70:FF:000004">
    <property type="entry name" value="Trafficking protein particle complex 1"/>
    <property type="match status" value="1"/>
</dbReference>
<evidence type="ECO:0000256" key="5">
    <source>
        <dbReference type="ARBA" id="ARBA00023034"/>
    </source>
</evidence>
<keyword evidence="3 8" id="KW-0256">Endoplasmic reticulum</keyword>
<organism evidence="9 10">
    <name type="scientific">Eptatretus burgeri</name>
    <name type="common">Inshore hagfish</name>
    <dbReference type="NCBI Taxonomy" id="7764"/>
    <lineage>
        <taxon>Eukaryota</taxon>
        <taxon>Metazoa</taxon>
        <taxon>Chordata</taxon>
        <taxon>Craniata</taxon>
        <taxon>Vertebrata</taxon>
        <taxon>Cyclostomata</taxon>
        <taxon>Myxini</taxon>
        <taxon>Myxiniformes</taxon>
        <taxon>Myxinidae</taxon>
        <taxon>Eptatretinae</taxon>
        <taxon>Eptatretus</taxon>
    </lineage>
</organism>
<dbReference type="GO" id="GO:0005783">
    <property type="term" value="C:endoplasmic reticulum"/>
    <property type="evidence" value="ECO:0007669"/>
    <property type="project" value="UniProtKB-SubCell"/>
</dbReference>
<dbReference type="AlphaFoldDB" id="A0A8C4RBF0"/>
<dbReference type="GO" id="GO:0006888">
    <property type="term" value="P:endoplasmic reticulum to Golgi vesicle-mediated transport"/>
    <property type="evidence" value="ECO:0007669"/>
    <property type="project" value="UniProtKB-UniRule"/>
</dbReference>
<dbReference type="Proteomes" id="UP000694388">
    <property type="component" value="Unplaced"/>
</dbReference>
<dbReference type="Ensembl" id="ENSEBUT00000027488.1">
    <property type="protein sequence ID" value="ENSEBUP00000026912.1"/>
    <property type="gene ID" value="ENSEBUG00000016554.1"/>
</dbReference>
<dbReference type="Gene3D" id="3.30.450.70">
    <property type="match status" value="1"/>
</dbReference>
<keyword evidence="4 8" id="KW-0931">ER-Golgi transport</keyword>
<evidence type="ECO:0000256" key="7">
    <source>
        <dbReference type="ARBA" id="ARBA00062874"/>
    </source>
</evidence>
<comment type="subunit">
    <text evidence="7">Part of the multisubunit transport protein particle (TRAPP) complex. The heterodimer TRAPPC6B-TRAPPC3 interacts with TRAPPC1 likely providing a core for TRAPP complex formation.</text>
</comment>
<evidence type="ECO:0000313" key="10">
    <source>
        <dbReference type="Proteomes" id="UP000694388"/>
    </source>
</evidence>
<reference evidence="9" key="1">
    <citation type="submission" date="2025-08" db="UniProtKB">
        <authorList>
            <consortium name="Ensembl"/>
        </authorList>
    </citation>
    <scope>IDENTIFICATION</scope>
</reference>
<evidence type="ECO:0000256" key="2">
    <source>
        <dbReference type="ARBA" id="ARBA00022448"/>
    </source>
</evidence>
<evidence type="ECO:0000256" key="1">
    <source>
        <dbReference type="ARBA" id="ARBA00002910"/>
    </source>
</evidence>
<reference evidence="9" key="2">
    <citation type="submission" date="2025-09" db="UniProtKB">
        <authorList>
            <consortium name="Ensembl"/>
        </authorList>
    </citation>
    <scope>IDENTIFICATION</scope>
</reference>
<comment type="function">
    <text evidence="1">May play a role in vesicular transport from endoplasmic reticulum to Golgi.</text>
</comment>